<comment type="similarity">
    <text evidence="2 7">Belongs to the major facilitator superfamily. Sugar transporter (TC 2.A.1.1) family.</text>
</comment>
<feature type="domain" description="Major facilitator superfamily (MFS) profile" evidence="9">
    <location>
        <begin position="20"/>
        <end position="463"/>
    </location>
</feature>
<comment type="caution">
    <text evidence="10">The sequence shown here is derived from an EMBL/GenBank/DDBJ whole genome shotgun (WGS) entry which is preliminary data.</text>
</comment>
<evidence type="ECO:0000313" key="10">
    <source>
        <dbReference type="EMBL" id="KAJ5404556.1"/>
    </source>
</evidence>
<evidence type="ECO:0000313" key="11">
    <source>
        <dbReference type="Proteomes" id="UP001147747"/>
    </source>
</evidence>
<protein>
    <recommendedName>
        <fullName evidence="9">Major facilitator superfamily (MFS) profile domain-containing protein</fullName>
    </recommendedName>
</protein>
<keyword evidence="6 8" id="KW-0472">Membrane</keyword>
<organism evidence="10 11">
    <name type="scientific">Penicillium cosmopolitanum</name>
    <dbReference type="NCBI Taxonomy" id="1131564"/>
    <lineage>
        <taxon>Eukaryota</taxon>
        <taxon>Fungi</taxon>
        <taxon>Dikarya</taxon>
        <taxon>Ascomycota</taxon>
        <taxon>Pezizomycotina</taxon>
        <taxon>Eurotiomycetes</taxon>
        <taxon>Eurotiomycetidae</taxon>
        <taxon>Eurotiales</taxon>
        <taxon>Aspergillaceae</taxon>
        <taxon>Penicillium</taxon>
    </lineage>
</organism>
<feature type="transmembrane region" description="Helical" evidence="8">
    <location>
        <begin position="129"/>
        <end position="150"/>
    </location>
</feature>
<feature type="transmembrane region" description="Helical" evidence="8">
    <location>
        <begin position="194"/>
        <end position="215"/>
    </location>
</feature>
<feature type="transmembrane region" description="Helical" evidence="8">
    <location>
        <begin position="281"/>
        <end position="307"/>
    </location>
</feature>
<feature type="transmembrane region" description="Helical" evidence="8">
    <location>
        <begin position="162"/>
        <end position="188"/>
    </location>
</feature>
<dbReference type="PROSITE" id="PS50850">
    <property type="entry name" value="MFS"/>
    <property type="match status" value="1"/>
</dbReference>
<gene>
    <name evidence="10" type="ORF">N7509_004427</name>
</gene>
<dbReference type="Pfam" id="PF00083">
    <property type="entry name" value="Sugar_tr"/>
    <property type="match status" value="1"/>
</dbReference>
<feature type="transmembrane region" description="Helical" evidence="8">
    <location>
        <begin position="410"/>
        <end position="428"/>
    </location>
</feature>
<sequence>MPLSLPGLGLRGLRLKVAMVVLVVMPSFMLFGYNNGSSGGITDLESFVKQFPSLDTVNVAGTAKSQNSINLGMKRIVTACYDLGAILGALSCIAYGDKIGRIRTIICGLVSSIIALLIESSAFQLPQFIVGRLLVGASIGVISVSIPVWQTECSTTKHRGKFVIMEGIFISTGISIPSWITFGFFAAWKTSAQWRVTLVFPACFALLALVFVSFMPESPRWLARKGKLEEAREVLAAVMDKPSYSPEVNAEITHIHSQLEASKGSFRLFFRNSKERYIHRTVLATLAQSMTQWCGCSALIFYTSIVFSNLGFTGTSRHLISAGLVSTFTLGALLPLFLVDRFGRRALFLLGASGMCISMAVMASTSDRKHLAAVSTTFIFLYAASYSIGFLGLPFLYASEIATTKMRSPIMAVAVTGQWLGQFVVGQITPPGTVHLKNHYWIIFAVLTASFIPIVFFFFPETNGRSLEEIDDIFQQSGTFNIVKNARSLPRDSDLNLLDLERKYAGSFHATSKDDRVAEVEDISSRPLN</sequence>
<keyword evidence="3 7" id="KW-0813">Transport</keyword>
<proteinExistence type="inferred from homology"/>
<dbReference type="PANTHER" id="PTHR48022">
    <property type="entry name" value="PLASTIDIC GLUCOSE TRANSPORTER 4"/>
    <property type="match status" value="1"/>
</dbReference>
<dbReference type="GeneID" id="81368044"/>
<evidence type="ECO:0000256" key="5">
    <source>
        <dbReference type="ARBA" id="ARBA00022989"/>
    </source>
</evidence>
<keyword evidence="4 8" id="KW-0812">Transmembrane</keyword>
<keyword evidence="5 8" id="KW-1133">Transmembrane helix</keyword>
<evidence type="ECO:0000256" key="3">
    <source>
        <dbReference type="ARBA" id="ARBA00022448"/>
    </source>
</evidence>
<dbReference type="NCBIfam" id="TIGR00879">
    <property type="entry name" value="SP"/>
    <property type="match status" value="1"/>
</dbReference>
<keyword evidence="11" id="KW-1185">Reference proteome</keyword>
<dbReference type="OrthoDB" id="6612291at2759"/>
<evidence type="ECO:0000256" key="1">
    <source>
        <dbReference type="ARBA" id="ARBA00004141"/>
    </source>
</evidence>
<dbReference type="PRINTS" id="PR00171">
    <property type="entry name" value="SUGRTRNSPORT"/>
</dbReference>
<dbReference type="RefSeq" id="XP_056491798.1">
    <property type="nucleotide sequence ID" value="XM_056629064.1"/>
</dbReference>
<dbReference type="Proteomes" id="UP001147747">
    <property type="component" value="Unassembled WGS sequence"/>
</dbReference>
<dbReference type="SUPFAM" id="SSF103473">
    <property type="entry name" value="MFS general substrate transporter"/>
    <property type="match status" value="1"/>
</dbReference>
<feature type="transmembrane region" description="Helical" evidence="8">
    <location>
        <begin position="102"/>
        <end position="123"/>
    </location>
</feature>
<reference evidence="10" key="1">
    <citation type="submission" date="2022-12" db="EMBL/GenBank/DDBJ databases">
        <authorList>
            <person name="Petersen C."/>
        </authorList>
    </citation>
    <scope>NUCLEOTIDE SEQUENCE</scope>
    <source>
        <strain evidence="10">IBT 29677</strain>
    </source>
</reference>
<dbReference type="GO" id="GO:0016020">
    <property type="term" value="C:membrane"/>
    <property type="evidence" value="ECO:0007669"/>
    <property type="project" value="UniProtKB-SubCell"/>
</dbReference>
<evidence type="ECO:0000259" key="9">
    <source>
        <dbReference type="PROSITE" id="PS50850"/>
    </source>
</evidence>
<feature type="transmembrane region" description="Helical" evidence="8">
    <location>
        <begin position="440"/>
        <end position="459"/>
    </location>
</feature>
<feature type="transmembrane region" description="Helical" evidence="8">
    <location>
        <begin position="346"/>
        <end position="365"/>
    </location>
</feature>
<evidence type="ECO:0000256" key="4">
    <source>
        <dbReference type="ARBA" id="ARBA00022692"/>
    </source>
</evidence>
<dbReference type="InterPro" id="IPR005828">
    <property type="entry name" value="MFS_sugar_transport-like"/>
</dbReference>
<evidence type="ECO:0000256" key="6">
    <source>
        <dbReference type="ARBA" id="ARBA00023136"/>
    </source>
</evidence>
<comment type="subcellular location">
    <subcellularLocation>
        <location evidence="1">Membrane</location>
        <topology evidence="1">Multi-pass membrane protein</topology>
    </subcellularLocation>
</comment>
<evidence type="ECO:0000256" key="7">
    <source>
        <dbReference type="RuleBase" id="RU003346"/>
    </source>
</evidence>
<dbReference type="AlphaFoldDB" id="A0A9W9W756"/>
<feature type="transmembrane region" description="Helical" evidence="8">
    <location>
        <begin position="12"/>
        <end position="33"/>
    </location>
</feature>
<dbReference type="InterPro" id="IPR003663">
    <property type="entry name" value="Sugar/inositol_transpt"/>
</dbReference>
<name>A0A9W9W756_9EURO</name>
<feature type="transmembrane region" description="Helical" evidence="8">
    <location>
        <begin position="319"/>
        <end position="339"/>
    </location>
</feature>
<evidence type="ECO:0000256" key="2">
    <source>
        <dbReference type="ARBA" id="ARBA00010992"/>
    </source>
</evidence>
<accession>A0A9W9W756</accession>
<feature type="transmembrane region" description="Helical" evidence="8">
    <location>
        <begin position="371"/>
        <end position="398"/>
    </location>
</feature>
<dbReference type="InterPro" id="IPR050360">
    <property type="entry name" value="MFS_Sugar_Transporters"/>
</dbReference>
<reference evidence="10" key="2">
    <citation type="journal article" date="2023" name="IMA Fungus">
        <title>Comparative genomic study of the Penicillium genus elucidates a diverse pangenome and 15 lateral gene transfer events.</title>
        <authorList>
            <person name="Petersen C."/>
            <person name="Sorensen T."/>
            <person name="Nielsen M.R."/>
            <person name="Sondergaard T.E."/>
            <person name="Sorensen J.L."/>
            <person name="Fitzpatrick D.A."/>
            <person name="Frisvad J.C."/>
            <person name="Nielsen K.L."/>
        </authorList>
    </citation>
    <scope>NUCLEOTIDE SEQUENCE</scope>
    <source>
        <strain evidence="10">IBT 29677</strain>
    </source>
</reference>
<dbReference type="PANTHER" id="PTHR48022:SF45">
    <property type="entry name" value="MAJOR FACILITATOR SUPERFAMILY (MFS) PROFILE DOMAIN-CONTAINING PROTEIN-RELATED"/>
    <property type="match status" value="1"/>
</dbReference>
<evidence type="ECO:0000256" key="8">
    <source>
        <dbReference type="SAM" id="Phobius"/>
    </source>
</evidence>
<dbReference type="InterPro" id="IPR036259">
    <property type="entry name" value="MFS_trans_sf"/>
</dbReference>
<dbReference type="GO" id="GO:0005351">
    <property type="term" value="F:carbohydrate:proton symporter activity"/>
    <property type="evidence" value="ECO:0007669"/>
    <property type="project" value="TreeGrafter"/>
</dbReference>
<dbReference type="EMBL" id="JAPZBU010000005">
    <property type="protein sequence ID" value="KAJ5404556.1"/>
    <property type="molecule type" value="Genomic_DNA"/>
</dbReference>
<dbReference type="Gene3D" id="1.20.1250.20">
    <property type="entry name" value="MFS general substrate transporter like domains"/>
    <property type="match status" value="1"/>
</dbReference>
<dbReference type="InterPro" id="IPR020846">
    <property type="entry name" value="MFS_dom"/>
</dbReference>